<keyword evidence="11" id="KW-0255">Endonuclease</keyword>
<feature type="coiled-coil region" evidence="6">
    <location>
        <begin position="474"/>
        <end position="508"/>
    </location>
</feature>
<gene>
    <name evidence="11" type="ORF">F4554_000355</name>
</gene>
<dbReference type="Pfam" id="PF13086">
    <property type="entry name" value="AAA_11"/>
    <property type="match status" value="1"/>
</dbReference>
<evidence type="ECO:0000256" key="3">
    <source>
        <dbReference type="ARBA" id="ARBA00022801"/>
    </source>
</evidence>
<dbReference type="GO" id="GO:0043139">
    <property type="term" value="F:5'-3' DNA helicase activity"/>
    <property type="evidence" value="ECO:0007669"/>
    <property type="project" value="TreeGrafter"/>
</dbReference>
<evidence type="ECO:0000313" key="11">
    <source>
        <dbReference type="EMBL" id="NYH87717.1"/>
    </source>
</evidence>
<keyword evidence="4" id="KW-0347">Helicase</keyword>
<dbReference type="InterPro" id="IPR047187">
    <property type="entry name" value="SF1_C_Upf1"/>
</dbReference>
<keyword evidence="2" id="KW-0547">Nucleotide-binding</keyword>
<protein>
    <submittedName>
        <fullName evidence="11">Very-short-patch-repair endonuclease</fullName>
    </submittedName>
</protein>
<dbReference type="GO" id="GO:0016787">
    <property type="term" value="F:hydrolase activity"/>
    <property type="evidence" value="ECO:0007669"/>
    <property type="project" value="UniProtKB-KW"/>
</dbReference>
<keyword evidence="11" id="KW-0540">Nuclease</keyword>
<keyword evidence="6" id="KW-0175">Coiled coil</keyword>
<evidence type="ECO:0000256" key="7">
    <source>
        <dbReference type="SAM" id="MobiDB-lite"/>
    </source>
</evidence>
<dbReference type="InterPro" id="IPR041679">
    <property type="entry name" value="DNA2/NAM7-like_C"/>
</dbReference>
<dbReference type="SUPFAM" id="SSF52540">
    <property type="entry name" value="P-loop containing nucleoside triphosphate hydrolases"/>
    <property type="match status" value="1"/>
</dbReference>
<keyword evidence="3" id="KW-0378">Hydrolase</keyword>
<keyword evidence="5" id="KW-0067">ATP-binding</keyword>
<evidence type="ECO:0000256" key="2">
    <source>
        <dbReference type="ARBA" id="ARBA00022741"/>
    </source>
</evidence>
<evidence type="ECO:0000259" key="9">
    <source>
        <dbReference type="Pfam" id="PF13087"/>
    </source>
</evidence>
<name>A0A852Z2S7_9ACTN</name>
<comment type="similarity">
    <text evidence="1">Belongs to the DNA2/NAM7 helicase family.</text>
</comment>
<dbReference type="RefSeq" id="WP_179785737.1">
    <property type="nucleotide sequence ID" value="NZ_BAAARR010000034.1"/>
</dbReference>
<sequence>MTALGSRAHDPRLIDTTSRLVEFLRELATVRRDQVLDVADYPEVHWLADLPEQTTRRPDAAAGEIVLSFDSPVSEPPPDLPARLEGWVDRQEIADAELEAPALKPSGPVQVVEVGSYGDRTPRTETRDLDDVPEIRSAYDWWLLEWQAWATGERLILAQRRWHRSMLAVVNLLSQREDEFEFVLATGLLSWAAPDGTRVRNHLLGTRVNVVLDAQTQRIDVLLEAGVTRIQDRALLEGVAGFESARANWVRERVRAGEGVGLQESVTDVLKDWCDRALDHGAIYRDEWSAEQASATAEVRLAPALVLRARDRASLIDYYDRMLAALSGPDAQAPLGLAQLVTSLEPDERMGFLEDQGATSGAALGADPLFPLAANPEQRQIMTRLRGDNGVVVQGPPGTGKTHTIANLVAALLAQGQRVLVTSQKAQALRVLREKLPKDVAKLCISITDQRRGGSAELEGSVQALSSRFEKYSAEKYERELGQLRQRRADARREEATLVERIRSLREAETYQHDEIAPAYRGRLADIAERLKREAPACDWMPVPLPARASGTPPINATESAELVRLLADETAQRRARTSQLLPEVTTLPPVETVRGLVAAEAAATDSARQAETDLSRRLAACSLDLLARLEETAGAVAAALDHLDLSDDPGLWEQSDWVVRAVTSGLAQQEMFIWEQLHAHQPRVEEARSAMRTLGLRRVALPPFAPSGDESEASQLAAALRLRDYLAGGGKLKRGLFKPAVQRQAEPLLTGALVDGVSPTTVELLSIVIAELEGRAACAELSHGWRLVGVDIPVDQPVPAVVGRISDQYARLDLVMQVWAGVRQATELLAAAMIPVRLATPSRWREYVVALRAVRLRLEADHASSELQTLRERLDLEVAKGMAPPELVAAVVALAGRDIEAYGQCVAALATAHLELREQSRCDDLHERLNAVHPALATRMSRTRTDEEWPERLANWDRAWAWGKAQTFFTAQRQPGLERQLDGILEAATQQVLNVSAKLAAEQAWSICLSRMTSHHAQALRSYQQHMKDFGGGTGRYASRFRRLAREAMAEAAPAVPAWIMPLRQVLETMPPTRDSFDVVIVDEASQASIEALFLLWLAPRVIVVGDDKQCAPSVVSHGELQPLFDKLGTYLPDVPGYLRDAFTPNSSLFDLLGTRFGSVIRLREHFRCMPEIIEYSSRQFYPDEPLVPLRQFGADRLPPLQVVHAPGASTDGTGVRIRNETEAAEIVNQIVACLDDPAYEGKTFGVVVLQGSGQAQLIQNLLLERIATTEWDQRKLRVGTPPDFQGDERDVIFLSMVIAEKRSAITKLEFQRRFNVAASRAKDQMWLFHSVSPDILSPTDLRKSLLTYMLNPPAPFAASTLDDVVADVPYGPPFDSVFEQRVFLRIRERGYHVTPQVEVNGRRIDLVVSGAKGRLAVECDGDHWHTSPEDRENDLDRERELKRAGWKFWRVRESEFYFDPDAALTTLWDELDRRGIHPGEALKEQTEVPTSSWSAVRLPEDEDGSPGDDAESQDEELPPPVAPSPTETRTRQRTGTSAGGKRKAFPTAPVELRLVEQIALPVDVPDIEPDFDSARNDLPLTPGRTAPGYSRSELQALLRWVAGDGQRRSEDDLLATAADVLNSPSPRDQVRTLLRSALRHMLRN</sequence>
<comment type="caution">
    <text evidence="11">The sequence shown here is derived from an EMBL/GenBank/DDBJ whole genome shotgun (WGS) entry which is preliminary data.</text>
</comment>
<evidence type="ECO:0000259" key="8">
    <source>
        <dbReference type="Pfam" id="PF13086"/>
    </source>
</evidence>
<dbReference type="Pfam" id="PF13087">
    <property type="entry name" value="AAA_12"/>
    <property type="match status" value="1"/>
</dbReference>
<accession>A0A852Z2S7</accession>
<proteinExistence type="inferred from homology"/>
<dbReference type="GO" id="GO:0004519">
    <property type="term" value="F:endonuclease activity"/>
    <property type="evidence" value="ECO:0007669"/>
    <property type="project" value="UniProtKB-KW"/>
</dbReference>
<dbReference type="EMBL" id="JACBZH010000001">
    <property type="protein sequence ID" value="NYH87717.1"/>
    <property type="molecule type" value="Genomic_DNA"/>
</dbReference>
<feature type="domain" description="Restriction endonuclease type II-like" evidence="10">
    <location>
        <begin position="1380"/>
        <end position="1473"/>
    </location>
</feature>
<evidence type="ECO:0000259" key="10">
    <source>
        <dbReference type="Pfam" id="PF18741"/>
    </source>
</evidence>
<dbReference type="Gene3D" id="3.40.50.300">
    <property type="entry name" value="P-loop containing nucleotide triphosphate hydrolases"/>
    <property type="match status" value="3"/>
</dbReference>
<dbReference type="InterPro" id="IPR027417">
    <property type="entry name" value="P-loop_NTPase"/>
</dbReference>
<evidence type="ECO:0000313" key="12">
    <source>
        <dbReference type="Proteomes" id="UP000579605"/>
    </source>
</evidence>
<dbReference type="InterPro" id="IPR049468">
    <property type="entry name" value="Restrct_endonuc-II-like_dom"/>
</dbReference>
<evidence type="ECO:0000256" key="1">
    <source>
        <dbReference type="ARBA" id="ARBA00007913"/>
    </source>
</evidence>
<keyword evidence="12" id="KW-1185">Reference proteome</keyword>
<organism evidence="11 12">
    <name type="scientific">Actinopolymorpha rutila</name>
    <dbReference type="NCBI Taxonomy" id="446787"/>
    <lineage>
        <taxon>Bacteria</taxon>
        <taxon>Bacillati</taxon>
        <taxon>Actinomycetota</taxon>
        <taxon>Actinomycetes</taxon>
        <taxon>Propionibacteriales</taxon>
        <taxon>Actinopolymorphaceae</taxon>
        <taxon>Actinopolymorpha</taxon>
    </lineage>
</organism>
<dbReference type="Pfam" id="PF18741">
    <property type="entry name" value="MTES_1575"/>
    <property type="match status" value="1"/>
</dbReference>
<feature type="domain" description="DNA2/NAM7 helicase-like C-terminal" evidence="9">
    <location>
        <begin position="1148"/>
        <end position="1330"/>
    </location>
</feature>
<feature type="compositionally biased region" description="Acidic residues" evidence="7">
    <location>
        <begin position="1502"/>
        <end position="1519"/>
    </location>
</feature>
<dbReference type="PANTHER" id="PTHR43788:SF8">
    <property type="entry name" value="DNA-BINDING PROTEIN SMUBP-2"/>
    <property type="match status" value="1"/>
</dbReference>
<evidence type="ECO:0000256" key="6">
    <source>
        <dbReference type="SAM" id="Coils"/>
    </source>
</evidence>
<dbReference type="Gene3D" id="3.40.960.10">
    <property type="entry name" value="VSR Endonuclease"/>
    <property type="match status" value="1"/>
</dbReference>
<feature type="region of interest" description="Disordered" evidence="7">
    <location>
        <begin position="1481"/>
        <end position="1547"/>
    </location>
</feature>
<evidence type="ECO:0000256" key="4">
    <source>
        <dbReference type="ARBA" id="ARBA00022806"/>
    </source>
</evidence>
<feature type="domain" description="DNA2/NAM7 helicase helicase" evidence="8">
    <location>
        <begin position="375"/>
        <end position="497"/>
    </location>
</feature>
<evidence type="ECO:0000256" key="5">
    <source>
        <dbReference type="ARBA" id="ARBA00022840"/>
    </source>
</evidence>
<dbReference type="PANTHER" id="PTHR43788">
    <property type="entry name" value="DNA2/NAM7 HELICASE FAMILY MEMBER"/>
    <property type="match status" value="1"/>
</dbReference>
<dbReference type="InterPro" id="IPR041677">
    <property type="entry name" value="DNA2/NAM7_AAA_11"/>
</dbReference>
<reference evidence="11 12" key="1">
    <citation type="submission" date="2020-07" db="EMBL/GenBank/DDBJ databases">
        <title>Sequencing the genomes of 1000 actinobacteria strains.</title>
        <authorList>
            <person name="Klenk H.-P."/>
        </authorList>
    </citation>
    <scope>NUCLEOTIDE SEQUENCE [LARGE SCALE GENOMIC DNA]</scope>
    <source>
        <strain evidence="11 12">DSM 18448</strain>
    </source>
</reference>
<dbReference type="InterPro" id="IPR050534">
    <property type="entry name" value="Coronavir_polyprotein_1ab"/>
</dbReference>
<dbReference type="GO" id="GO:0005524">
    <property type="term" value="F:ATP binding"/>
    <property type="evidence" value="ECO:0007669"/>
    <property type="project" value="UniProtKB-KW"/>
</dbReference>
<dbReference type="CDD" id="cd18808">
    <property type="entry name" value="SF1_C_Upf1"/>
    <property type="match status" value="1"/>
</dbReference>
<dbReference type="Proteomes" id="UP000579605">
    <property type="component" value="Unassembled WGS sequence"/>
</dbReference>